<dbReference type="AlphaFoldDB" id="A0A0C9VBN6"/>
<reference evidence="1 2" key="1">
    <citation type="submission" date="2014-06" db="EMBL/GenBank/DDBJ databases">
        <title>Evolutionary Origins and Diversification of the Mycorrhizal Mutualists.</title>
        <authorList>
            <consortium name="DOE Joint Genome Institute"/>
            <consortium name="Mycorrhizal Genomics Consortium"/>
            <person name="Kohler A."/>
            <person name="Kuo A."/>
            <person name="Nagy L.G."/>
            <person name="Floudas D."/>
            <person name="Copeland A."/>
            <person name="Barry K.W."/>
            <person name="Cichocki N."/>
            <person name="Veneault-Fourrey C."/>
            <person name="LaButti K."/>
            <person name="Lindquist E.A."/>
            <person name="Lipzen A."/>
            <person name="Lundell T."/>
            <person name="Morin E."/>
            <person name="Murat C."/>
            <person name="Riley R."/>
            <person name="Ohm R."/>
            <person name="Sun H."/>
            <person name="Tunlid A."/>
            <person name="Henrissat B."/>
            <person name="Grigoriev I.V."/>
            <person name="Hibbett D.S."/>
            <person name="Martin F."/>
        </authorList>
    </citation>
    <scope>NUCLEOTIDE SEQUENCE [LARGE SCALE GENOMIC DNA]</scope>
    <source>
        <strain evidence="1 2">SS14</strain>
    </source>
</reference>
<keyword evidence="2" id="KW-1185">Reference proteome</keyword>
<dbReference type="OrthoDB" id="3266451at2759"/>
<evidence type="ECO:0000313" key="1">
    <source>
        <dbReference type="EMBL" id="KIJ38932.1"/>
    </source>
</evidence>
<dbReference type="EMBL" id="KN837156">
    <property type="protein sequence ID" value="KIJ38932.1"/>
    <property type="molecule type" value="Genomic_DNA"/>
</dbReference>
<organism evidence="1 2">
    <name type="scientific">Sphaerobolus stellatus (strain SS14)</name>
    <dbReference type="NCBI Taxonomy" id="990650"/>
    <lineage>
        <taxon>Eukaryota</taxon>
        <taxon>Fungi</taxon>
        <taxon>Dikarya</taxon>
        <taxon>Basidiomycota</taxon>
        <taxon>Agaricomycotina</taxon>
        <taxon>Agaricomycetes</taxon>
        <taxon>Phallomycetidae</taxon>
        <taxon>Geastrales</taxon>
        <taxon>Sphaerobolaceae</taxon>
        <taxon>Sphaerobolus</taxon>
    </lineage>
</organism>
<protein>
    <recommendedName>
        <fullName evidence="3">F-box domain-containing protein</fullName>
    </recommendedName>
</protein>
<proteinExistence type="predicted"/>
<sequence length="144" mass="16605">MVQFPSTHILTTGFAPCPREAVSIRERVDEEKKQLKWIDKAIDTLEIVLRRLRTQREVTKTSCEIAEELVSPMRRLPVELMQNIFIHAVSVLDISMRGALTGHVRKRVQGESHPHCIRGNIVTVSRRWRDIAYHTAELWATIAI</sequence>
<dbReference type="HOGENOM" id="CLU_1860094_0_0_1"/>
<evidence type="ECO:0008006" key="3">
    <source>
        <dbReference type="Google" id="ProtNLM"/>
    </source>
</evidence>
<name>A0A0C9VBN6_SPHS4</name>
<feature type="non-terminal residue" evidence="1">
    <location>
        <position position="144"/>
    </location>
</feature>
<evidence type="ECO:0000313" key="2">
    <source>
        <dbReference type="Proteomes" id="UP000054279"/>
    </source>
</evidence>
<dbReference type="Proteomes" id="UP000054279">
    <property type="component" value="Unassembled WGS sequence"/>
</dbReference>
<gene>
    <name evidence="1" type="ORF">M422DRAFT_175893</name>
</gene>
<accession>A0A0C9VBN6</accession>